<dbReference type="Proteomes" id="UP000070646">
    <property type="component" value="Unassembled WGS sequence"/>
</dbReference>
<gene>
    <name evidence="1" type="ORF">HMPREF3222_00924</name>
</gene>
<sequence>MLKHHITKYYENGKKYAESWIQLNLLRKNFCFSRRKIEI</sequence>
<comment type="caution">
    <text evidence="1">The sequence shown here is derived from an EMBL/GenBank/DDBJ whole genome shotgun (WGS) entry which is preliminary data.</text>
</comment>
<evidence type="ECO:0000313" key="2">
    <source>
        <dbReference type="Proteomes" id="UP000070646"/>
    </source>
</evidence>
<name>A0A133NAD7_CLOPF</name>
<dbReference type="PATRIC" id="fig|1502.174.peg.937"/>
<dbReference type="AlphaFoldDB" id="A0A133NAD7"/>
<organism evidence="1 2">
    <name type="scientific">Clostridium perfringens</name>
    <dbReference type="NCBI Taxonomy" id="1502"/>
    <lineage>
        <taxon>Bacteria</taxon>
        <taxon>Bacillati</taxon>
        <taxon>Bacillota</taxon>
        <taxon>Clostridia</taxon>
        <taxon>Eubacteriales</taxon>
        <taxon>Clostridiaceae</taxon>
        <taxon>Clostridium</taxon>
    </lineage>
</organism>
<evidence type="ECO:0008006" key="3">
    <source>
        <dbReference type="Google" id="ProtNLM"/>
    </source>
</evidence>
<evidence type="ECO:0000313" key="1">
    <source>
        <dbReference type="EMBL" id="KXA13264.1"/>
    </source>
</evidence>
<protein>
    <recommendedName>
        <fullName evidence="3">Transposase</fullName>
    </recommendedName>
</protein>
<dbReference type="EMBL" id="LRPU01000044">
    <property type="protein sequence ID" value="KXA13264.1"/>
    <property type="molecule type" value="Genomic_DNA"/>
</dbReference>
<reference evidence="1 2" key="1">
    <citation type="submission" date="2016-01" db="EMBL/GenBank/DDBJ databases">
        <authorList>
            <person name="Oliw E.H."/>
        </authorList>
    </citation>
    <scope>NUCLEOTIDE SEQUENCE [LARGE SCALE GENOMIC DNA]</scope>
    <source>
        <strain evidence="1 2">MJR7757A</strain>
    </source>
</reference>
<accession>A0A133NAD7</accession>
<proteinExistence type="predicted"/>